<keyword evidence="5 9" id="KW-0418">Kinase</keyword>
<evidence type="ECO:0000256" key="6">
    <source>
        <dbReference type="ARBA" id="ARBA00022840"/>
    </source>
</evidence>
<feature type="binding site" evidence="7">
    <location>
        <position position="132"/>
    </location>
    <ligand>
        <name>(2R)-3-phosphoglycerate</name>
        <dbReference type="ChEBI" id="CHEBI:58272"/>
    </ligand>
</feature>
<dbReference type="Gene3D" id="3.40.50.1260">
    <property type="entry name" value="Phosphoglycerate kinase, N-terminal domain"/>
    <property type="match status" value="2"/>
</dbReference>
<accession>A0A0G1YJ87</accession>
<dbReference type="InterPro" id="IPR036043">
    <property type="entry name" value="Phosphoglycerate_kinase_sf"/>
</dbReference>
<feature type="binding site" evidence="7">
    <location>
        <begin position="11"/>
        <end position="13"/>
    </location>
    <ligand>
        <name>substrate</name>
    </ligand>
</feature>
<dbReference type="PANTHER" id="PTHR11406">
    <property type="entry name" value="PHOSPHOGLYCERATE KINASE"/>
    <property type="match status" value="1"/>
</dbReference>
<evidence type="ECO:0000256" key="1">
    <source>
        <dbReference type="ARBA" id="ARBA00000642"/>
    </source>
</evidence>
<dbReference type="Pfam" id="PF00162">
    <property type="entry name" value="PGK"/>
    <property type="match status" value="1"/>
</dbReference>
<dbReference type="GO" id="GO:0005829">
    <property type="term" value="C:cytosol"/>
    <property type="evidence" value="ECO:0007669"/>
    <property type="project" value="TreeGrafter"/>
</dbReference>
<feature type="binding site" evidence="7">
    <location>
        <position position="24"/>
    </location>
    <ligand>
        <name>(2R)-3-phosphoglycerate</name>
        <dbReference type="ChEBI" id="CHEBI:58272"/>
    </ligand>
</feature>
<evidence type="ECO:0000256" key="8">
    <source>
        <dbReference type="PIRSR" id="PIRSR000724-2"/>
    </source>
</evidence>
<comment type="similarity">
    <text evidence="9">Belongs to the phosphoglycerate kinase family.</text>
</comment>
<dbReference type="Proteomes" id="UP000034224">
    <property type="component" value="Unassembled WGS sequence"/>
</dbReference>
<dbReference type="GO" id="GO:0004618">
    <property type="term" value="F:phosphoglycerate kinase activity"/>
    <property type="evidence" value="ECO:0007669"/>
    <property type="project" value="UniProtKB-EC"/>
</dbReference>
<gene>
    <name evidence="10" type="ORF">UY55_C0002G0105</name>
</gene>
<dbReference type="PATRIC" id="fig|1618665.3.peg.388"/>
<evidence type="ECO:0000313" key="10">
    <source>
        <dbReference type="EMBL" id="KKW15047.1"/>
    </source>
</evidence>
<dbReference type="GO" id="GO:0043531">
    <property type="term" value="F:ADP binding"/>
    <property type="evidence" value="ECO:0007669"/>
    <property type="project" value="TreeGrafter"/>
</dbReference>
<keyword evidence="6 8" id="KW-0067">ATP-binding</keyword>
<dbReference type="GO" id="GO:0006094">
    <property type="term" value="P:gluconeogenesis"/>
    <property type="evidence" value="ECO:0007669"/>
    <property type="project" value="TreeGrafter"/>
</dbReference>
<feature type="binding site" evidence="8">
    <location>
        <position position="284"/>
    </location>
    <ligand>
        <name>ATP</name>
        <dbReference type="ChEBI" id="CHEBI:30616"/>
    </ligand>
</feature>
<dbReference type="PIRSF" id="PIRSF000724">
    <property type="entry name" value="Pgk"/>
    <property type="match status" value="1"/>
</dbReference>
<keyword evidence="4" id="KW-0547">Nucleotide-binding</keyword>
<reference evidence="10 11" key="1">
    <citation type="journal article" date="2015" name="Nature">
        <title>rRNA introns, odd ribosomes, and small enigmatic genomes across a large radiation of phyla.</title>
        <authorList>
            <person name="Brown C.T."/>
            <person name="Hug L.A."/>
            <person name="Thomas B.C."/>
            <person name="Sharon I."/>
            <person name="Castelle C.J."/>
            <person name="Singh A."/>
            <person name="Wilkins M.J."/>
            <person name="Williams K.H."/>
            <person name="Banfield J.F."/>
        </authorList>
    </citation>
    <scope>NUCLEOTIDE SEQUENCE [LARGE SCALE GENOMIC DNA]</scope>
</reference>
<evidence type="ECO:0000256" key="4">
    <source>
        <dbReference type="ARBA" id="ARBA00022741"/>
    </source>
</evidence>
<evidence type="ECO:0000256" key="5">
    <source>
        <dbReference type="ARBA" id="ARBA00022777"/>
    </source>
</evidence>
<feature type="binding site" evidence="8">
    <location>
        <position position="182"/>
    </location>
    <ligand>
        <name>ATP</name>
        <dbReference type="ChEBI" id="CHEBI:30616"/>
    </ligand>
</feature>
<dbReference type="PRINTS" id="PR00477">
    <property type="entry name" value="PHGLYCKINASE"/>
</dbReference>
<keyword evidence="3 9" id="KW-0808">Transferase</keyword>
<dbReference type="SUPFAM" id="SSF53748">
    <property type="entry name" value="Phosphoglycerate kinase"/>
    <property type="match status" value="1"/>
</dbReference>
<dbReference type="GO" id="GO:0005524">
    <property type="term" value="F:ATP binding"/>
    <property type="evidence" value="ECO:0007669"/>
    <property type="project" value="UniProtKB-KW"/>
</dbReference>
<evidence type="ECO:0000256" key="2">
    <source>
        <dbReference type="ARBA" id="ARBA00013061"/>
    </source>
</evidence>
<comment type="caution">
    <text evidence="10">The sequence shown here is derived from an EMBL/GenBank/DDBJ whole genome shotgun (WGS) entry which is preliminary data.</text>
</comment>
<dbReference type="GO" id="GO:0006096">
    <property type="term" value="P:glycolytic process"/>
    <property type="evidence" value="ECO:0007669"/>
    <property type="project" value="InterPro"/>
</dbReference>
<organism evidence="10 11">
    <name type="scientific">Candidatus Jorgensenbacteria bacterium GW2011_GWB1_50_10</name>
    <dbReference type="NCBI Taxonomy" id="1618665"/>
    <lineage>
        <taxon>Bacteria</taxon>
        <taxon>Candidatus Joergenseniibacteriota</taxon>
    </lineage>
</organism>
<evidence type="ECO:0000256" key="9">
    <source>
        <dbReference type="RuleBase" id="RU000532"/>
    </source>
</evidence>
<sequence>MRGKTALVRVDLNIEPGAEKNSFRLEAILPTIRFLLARGAKVVILSHRGRPRGRDKNLSLRPFAPILQKELKQRVEFMTVLPRMIAPQRGKVFLLGNLRFWKGEEKNDVGFARRLAALGDFYVNDAFAVSHRKNASVVAITRFLPSYAGLLLEKEIKNLGGILKYTTHPFTIILGGGKTSDKLGVMNYFWNKADNLLLGGAPANTVFVAQKLPVGNSLIDRGSTSQILKLIRKEVEPRKIVLPLDVKIADKKILDIGPQTVEKYSKIISKSRTVIWNGPPGLFEKKGFEKGTIGIWRAILRNRKAKIIVGGGETTASFSLIHNSKFMIPKNIFLSTGGGAMLKFLSGRKLPGIEALK</sequence>
<dbReference type="EC" id="2.7.2.3" evidence="2 9"/>
<feature type="binding site" evidence="7">
    <location>
        <begin position="47"/>
        <end position="50"/>
    </location>
    <ligand>
        <name>substrate</name>
    </ligand>
</feature>
<comment type="catalytic activity">
    <reaction evidence="1 9">
        <text>(2R)-3-phosphoglycerate + ATP = (2R)-3-phospho-glyceroyl phosphate + ADP</text>
        <dbReference type="Rhea" id="RHEA:14801"/>
        <dbReference type="ChEBI" id="CHEBI:30616"/>
        <dbReference type="ChEBI" id="CHEBI:57604"/>
        <dbReference type="ChEBI" id="CHEBI:58272"/>
        <dbReference type="ChEBI" id="CHEBI:456216"/>
        <dbReference type="EC" id="2.7.2.3"/>
    </reaction>
</comment>
<proteinExistence type="inferred from homology"/>
<dbReference type="AlphaFoldDB" id="A0A0G1YJ87"/>
<dbReference type="EMBL" id="LCQK01000002">
    <property type="protein sequence ID" value="KKW15047.1"/>
    <property type="molecule type" value="Genomic_DNA"/>
</dbReference>
<evidence type="ECO:0000313" key="11">
    <source>
        <dbReference type="Proteomes" id="UP000034224"/>
    </source>
</evidence>
<dbReference type="InterPro" id="IPR001576">
    <property type="entry name" value="Phosphoglycerate_kinase"/>
</dbReference>
<name>A0A0G1YJ87_9BACT</name>
<dbReference type="PANTHER" id="PTHR11406:SF23">
    <property type="entry name" value="PHOSPHOGLYCERATE KINASE 1, CHLOROPLASTIC-RELATED"/>
    <property type="match status" value="1"/>
</dbReference>
<evidence type="ECO:0000256" key="7">
    <source>
        <dbReference type="PIRSR" id="PIRSR000724-1"/>
    </source>
</evidence>
<feature type="binding site" evidence="7">
    <location>
        <position position="99"/>
    </location>
    <ligand>
        <name>(2R)-3-phosphoglycerate</name>
        <dbReference type="ChEBI" id="CHEBI:58272"/>
    </ligand>
</feature>
<evidence type="ECO:0000256" key="3">
    <source>
        <dbReference type="ARBA" id="ARBA00022679"/>
    </source>
</evidence>
<dbReference type="STRING" id="1618665.UY55_C0002G0105"/>
<dbReference type="InterPro" id="IPR015824">
    <property type="entry name" value="Phosphoglycerate_kinase_N"/>
</dbReference>
<protein>
    <recommendedName>
        <fullName evidence="2 9">Phosphoglycerate kinase</fullName>
        <ecNumber evidence="2 9">2.7.2.3</ecNumber>
    </recommendedName>
</protein>